<dbReference type="RefSeq" id="WP_218251826.1">
    <property type="nucleotide sequence ID" value="NZ_JABXWD010000081.1"/>
</dbReference>
<sequence length="843" mass="94797">MNKGVNTLRGIVLLIVTGVFFILSGCAGMSATVKSDGGELQCGKVQGAFRGRWFNYYERGVSFSSCGQALSDKGDTEAARPYLESAVRDFEAAIRIKKYERWHARTYGMHYVDYFPHRELGIAQFLLGEGYQQNNNKRAIDSYKKAQDELAISLGLEGEKKKESDDTYDTATSKAVYYLNEARGKFDTKEKPQITILTPQKTEDNLTNACKYEVSGIVSSKDGYVKPPIISDEGLLFCLKIKDGKPSDEHFPVGLSAKECGFKTEVDLCELDGKQDIPNDKTITIKTLDVKEEKAITVTLDREGPGIAIAGVKTLNGKITVEGTVYDDNGIESVIFNGKNELPNDSRMATVWKFNTSSELPSDTNKVIVEAKDKVGNITKITLPGTRENSYLTDELLFAQRGTSDANKDCVFIIGRRIGISSSCVEMVEQLMKLTGYPTIHGLITNSPTIPMEIVTNLAKNFKHLLETIAELQKLLNEQPPVVEITPEKVNYLDTEEVNYLNTDIETEIYTYENFLNFNFSVSNYDDNTFLTLYNNDKEISKTGKSKLNNGEHSYSFSHNIKLKPNTVNTIKLVTINEKGKKFPSLFFTRKLGIIDNKKNLLRLGIVVFNEKGNFIGDEKYKKIVNGFINSKRFEVVTFDKNETNKLKKHQIKPDTIINGKNAKDVGIYGKVDLFLLVTIKKNEITTDLIETGCFVTINEDPICTELTGLTSIFSNTSTIDLKQFSNELVKILEYKFPFIDGRVLNVKNNEIIKINIGEPIWKSRAGTRLFFFNKGGSSFKKMEECYKRNFFHNEVCQDKANAFLDIYGKAVVTNVYGDVSEAKILNVDQNTVIQIHDRVMTK</sequence>
<evidence type="ECO:0000313" key="1">
    <source>
        <dbReference type="EMBL" id="MBV6341199.1"/>
    </source>
</evidence>
<dbReference type="PROSITE" id="PS51257">
    <property type="entry name" value="PROKAR_LIPOPROTEIN"/>
    <property type="match status" value="1"/>
</dbReference>
<dbReference type="Proteomes" id="UP001196980">
    <property type="component" value="Unassembled WGS sequence"/>
</dbReference>
<accession>A0ABS6RYU1</accession>
<name>A0ABS6RYU1_9BACT</name>
<evidence type="ECO:0000313" key="2">
    <source>
        <dbReference type="Proteomes" id="UP001196980"/>
    </source>
</evidence>
<dbReference type="EMBL" id="JABXWD010000081">
    <property type="protein sequence ID" value="MBV6341199.1"/>
    <property type="molecule type" value="Genomic_DNA"/>
</dbReference>
<keyword evidence="2" id="KW-1185">Reference proteome</keyword>
<gene>
    <name evidence="1" type="ORF">HWQ67_06335</name>
</gene>
<organism evidence="1 2">
    <name type="scientific">Candidatus Magnetobacterium casense</name>
    <dbReference type="NCBI Taxonomy" id="1455061"/>
    <lineage>
        <taxon>Bacteria</taxon>
        <taxon>Pseudomonadati</taxon>
        <taxon>Nitrospirota</taxon>
        <taxon>Thermodesulfovibrionia</taxon>
        <taxon>Thermodesulfovibrionales</taxon>
        <taxon>Candidatus Magnetobacteriaceae</taxon>
        <taxon>Candidatus Magnetobacterium</taxon>
    </lineage>
</organism>
<comment type="caution">
    <text evidence="1">The sequence shown here is derived from an EMBL/GenBank/DDBJ whole genome shotgun (WGS) entry which is preliminary data.</text>
</comment>
<protein>
    <submittedName>
        <fullName evidence="1">Uncharacterized protein</fullName>
    </submittedName>
</protein>
<reference evidence="1 2" key="1">
    <citation type="journal article" date="2020" name="J Geophys Res Biogeosci">
        <title>Magnetotaxis as an Adaptation to Enable Bacterial Shuttling of Microbial Sulfur and Sulfur Cycling Across Aquatic Oxic#Anoxic Interfaces.</title>
        <authorList>
            <person name="Li J."/>
            <person name="Liu P."/>
            <person name="Wang J."/>
            <person name="Roberts A.P."/>
            <person name="Pan Y."/>
        </authorList>
    </citation>
    <scope>NUCLEOTIDE SEQUENCE [LARGE SCALE GENOMIC DNA]</scope>
    <source>
        <strain evidence="1 2">MYR-1_YQ</strain>
    </source>
</reference>
<proteinExistence type="predicted"/>